<dbReference type="AlphaFoldDB" id="A0A7J8NAV9"/>
<organism evidence="1 2">
    <name type="scientific">Gossypium lobatum</name>
    <dbReference type="NCBI Taxonomy" id="34289"/>
    <lineage>
        <taxon>Eukaryota</taxon>
        <taxon>Viridiplantae</taxon>
        <taxon>Streptophyta</taxon>
        <taxon>Embryophyta</taxon>
        <taxon>Tracheophyta</taxon>
        <taxon>Spermatophyta</taxon>
        <taxon>Magnoliopsida</taxon>
        <taxon>eudicotyledons</taxon>
        <taxon>Gunneridae</taxon>
        <taxon>Pentapetalae</taxon>
        <taxon>rosids</taxon>
        <taxon>malvids</taxon>
        <taxon>Malvales</taxon>
        <taxon>Malvaceae</taxon>
        <taxon>Malvoideae</taxon>
        <taxon>Gossypium</taxon>
    </lineage>
</organism>
<name>A0A7J8NAV9_9ROSI</name>
<evidence type="ECO:0000313" key="2">
    <source>
        <dbReference type="Proteomes" id="UP000593572"/>
    </source>
</evidence>
<comment type="caution">
    <text evidence="1">The sequence shown here is derived from an EMBL/GenBank/DDBJ whole genome shotgun (WGS) entry which is preliminary data.</text>
</comment>
<protein>
    <submittedName>
        <fullName evidence="1">Uncharacterized protein</fullName>
    </submittedName>
</protein>
<evidence type="ECO:0000313" key="1">
    <source>
        <dbReference type="EMBL" id="MBA0573982.1"/>
    </source>
</evidence>
<proteinExistence type="predicted"/>
<keyword evidence="2" id="KW-1185">Reference proteome</keyword>
<accession>A0A7J8NAV9</accession>
<gene>
    <name evidence="1" type="ORF">Golob_001225</name>
</gene>
<dbReference type="Proteomes" id="UP000593572">
    <property type="component" value="Unassembled WGS sequence"/>
</dbReference>
<sequence length="24" mass="2722">MESSSPNTNCTFKYSSTFECSKSR</sequence>
<dbReference type="EMBL" id="JABEZX010000013">
    <property type="protein sequence ID" value="MBA0573982.1"/>
    <property type="molecule type" value="Genomic_DNA"/>
</dbReference>
<reference evidence="1 2" key="1">
    <citation type="journal article" date="2019" name="Genome Biol. Evol.">
        <title>Insights into the evolution of the New World diploid cottons (Gossypium, subgenus Houzingenia) based on genome sequencing.</title>
        <authorList>
            <person name="Grover C.E."/>
            <person name="Arick M.A. 2nd"/>
            <person name="Thrash A."/>
            <person name="Conover J.L."/>
            <person name="Sanders W.S."/>
            <person name="Peterson D.G."/>
            <person name="Frelichowski J.E."/>
            <person name="Scheffler J.A."/>
            <person name="Scheffler B.E."/>
            <person name="Wendel J.F."/>
        </authorList>
    </citation>
    <scope>NUCLEOTIDE SEQUENCE [LARGE SCALE GENOMIC DNA]</scope>
    <source>
        <strain evidence="1">157</strain>
        <tissue evidence="1">Leaf</tissue>
    </source>
</reference>